<dbReference type="InterPro" id="IPR021858">
    <property type="entry name" value="Fun_TF"/>
</dbReference>
<evidence type="ECO:0000313" key="4">
    <source>
        <dbReference type="Proteomes" id="UP000310108"/>
    </source>
</evidence>
<dbReference type="PANTHER" id="PTHR37534:SF39">
    <property type="entry name" value="TRANSCRIPTION FACTOR DOMAIN-CONTAINING PROTEIN"/>
    <property type="match status" value="1"/>
</dbReference>
<dbReference type="EMBL" id="PJEX01000269">
    <property type="protein sequence ID" value="TKW51987.1"/>
    <property type="molecule type" value="Genomic_DNA"/>
</dbReference>
<proteinExistence type="predicted"/>
<sequence>MINATGWDVEVHRYLASPHGALPALRYSLPWAVAGVSATERELFQYFEKKMAVKLSSFSNQPLGQTLLRLASLDSSAASVALQRALMASASQYRYGPGLRAEELKLSAIHALSASAAGGIQSQSAVQHVAAGMVICMLETQKSPASSSQWLCYLYSAWRVIESVSLKSFGRVAEGPIMLEWAYYHEVMARFSLRHWRKPDVVDVMQRRRPLCPSKLTSWLPGDRDWWYTATGIIQWQRPMEHQRMFEPLHLLSEVVAEVLPSTHPTAHTEEYKGTIAQLKKRARDLQVPTPLDPRTQLAAARSEVFRASTLVYLSRATTDSGLARPLELCLLVDKSLALMQHMSPCERPLPLLILGCEARTDVERLRVLDLVSSTTPERELHYIRMLLHALWTQDDLHAEENVEPDYMEKLSVVFSASSMLPHFG</sequence>
<dbReference type="PANTHER" id="PTHR37534">
    <property type="entry name" value="TRANSCRIPTIONAL ACTIVATOR PROTEIN UGA3"/>
    <property type="match status" value="1"/>
</dbReference>
<comment type="subcellular location">
    <subcellularLocation>
        <location evidence="1">Nucleus</location>
    </subcellularLocation>
</comment>
<accession>A0A4U6XDQ7</accession>
<dbReference type="GO" id="GO:0000976">
    <property type="term" value="F:transcription cis-regulatory region binding"/>
    <property type="evidence" value="ECO:0007669"/>
    <property type="project" value="TreeGrafter"/>
</dbReference>
<evidence type="ECO:0000256" key="1">
    <source>
        <dbReference type="ARBA" id="ARBA00004123"/>
    </source>
</evidence>
<dbReference type="GO" id="GO:0045944">
    <property type="term" value="P:positive regulation of transcription by RNA polymerase II"/>
    <property type="evidence" value="ECO:0007669"/>
    <property type="project" value="TreeGrafter"/>
</dbReference>
<evidence type="ECO:0000256" key="2">
    <source>
        <dbReference type="ARBA" id="ARBA00023242"/>
    </source>
</evidence>
<reference evidence="3 4" key="1">
    <citation type="journal article" date="2019" name="PLoS ONE">
        <title>Comparative genome analysis indicates high evolutionary potential of pathogenicity genes in Colletotrichum tanaceti.</title>
        <authorList>
            <person name="Lelwala R.V."/>
            <person name="Korhonen P.K."/>
            <person name="Young N.D."/>
            <person name="Scott J.B."/>
            <person name="Ades P.A."/>
            <person name="Gasser R.B."/>
            <person name="Taylor P.W.J."/>
        </authorList>
    </citation>
    <scope>NUCLEOTIDE SEQUENCE [LARGE SCALE GENOMIC DNA]</scope>
    <source>
        <strain evidence="3">BRIP57314</strain>
    </source>
</reference>
<dbReference type="Proteomes" id="UP000310108">
    <property type="component" value="Unassembled WGS sequence"/>
</dbReference>
<keyword evidence="2" id="KW-0539">Nucleus</keyword>
<evidence type="ECO:0000313" key="3">
    <source>
        <dbReference type="EMBL" id="TKW51987.1"/>
    </source>
</evidence>
<name>A0A4U6XDQ7_9PEZI</name>
<protein>
    <submittedName>
        <fullName evidence="3">Uncharacterized protein</fullName>
    </submittedName>
</protein>
<dbReference type="AlphaFoldDB" id="A0A4U6XDQ7"/>
<comment type="caution">
    <text evidence="3">The sequence shown here is derived from an EMBL/GenBank/DDBJ whole genome shotgun (WGS) entry which is preliminary data.</text>
</comment>
<dbReference type="GO" id="GO:0003700">
    <property type="term" value="F:DNA-binding transcription factor activity"/>
    <property type="evidence" value="ECO:0007669"/>
    <property type="project" value="TreeGrafter"/>
</dbReference>
<organism evidence="3 4">
    <name type="scientific">Colletotrichum tanaceti</name>
    <dbReference type="NCBI Taxonomy" id="1306861"/>
    <lineage>
        <taxon>Eukaryota</taxon>
        <taxon>Fungi</taxon>
        <taxon>Dikarya</taxon>
        <taxon>Ascomycota</taxon>
        <taxon>Pezizomycotina</taxon>
        <taxon>Sordariomycetes</taxon>
        <taxon>Hypocreomycetidae</taxon>
        <taxon>Glomerellales</taxon>
        <taxon>Glomerellaceae</taxon>
        <taxon>Colletotrichum</taxon>
        <taxon>Colletotrichum destructivum species complex</taxon>
    </lineage>
</organism>
<gene>
    <name evidence="3" type="ORF">CTA1_11032</name>
</gene>
<dbReference type="GO" id="GO:0005634">
    <property type="term" value="C:nucleus"/>
    <property type="evidence" value="ECO:0007669"/>
    <property type="project" value="UniProtKB-SubCell"/>
</dbReference>
<keyword evidence="4" id="KW-1185">Reference proteome</keyword>
<dbReference type="Pfam" id="PF11951">
    <property type="entry name" value="Fungal_trans_2"/>
    <property type="match status" value="1"/>
</dbReference>
<dbReference type="STRING" id="1306861.A0A4U6XDQ7"/>